<keyword evidence="2" id="KW-1185">Reference proteome</keyword>
<evidence type="ECO:0000313" key="1">
    <source>
        <dbReference type="EMBL" id="PHV69200.1"/>
    </source>
</evidence>
<sequence>MKLRNVMALILAMGMTTNIFASVRDNIIIMGYEYTPIQEFEERMDNSIFEPVKQEEYIPFDTFTKNNDTYILVSELMCIDDNFKVTEKWSELGVCISYKQEGLEIQFTTGGETCYILQDYKSSPSNYKPILKEGKIYVPFKLIKEKIGYDVVIPKPPVVEKVEVNRPDALEQLVPVKGTTLGFVRINKKLCQMRYIQYQLDNLVNLSDYARYIPCLWSYDEKTNVLEVKRGKYHWAEFKPGELYYNLNGSTRMLDFPVERIGNDFYIAMHLLARIKSDIYAYTLDGKYISIETRDFTLKQRDAERRAYIEKYGEEAWQREERNRTFLGEKELDLGYSFTDWRDTLIMMPHNPDGTIASFSYVQPLPLDVSKEALTRTGKKLKMGPFTVPLYKGTISYNSHPAYTKDEFISEIRHPFGLGILCHKLMGKEFIELSIAKNADIELVIKELYTIFAPQFTAKQVEQLCNEAFEKRALISNQLSKEIEKKNYSIASYLNYRVNSRGEKCFERFEVSYKWD</sequence>
<proteinExistence type="predicted"/>
<dbReference type="EMBL" id="PEDL01000044">
    <property type="protein sequence ID" value="PHV69200.1"/>
    <property type="molecule type" value="Genomic_DNA"/>
</dbReference>
<gene>
    <name evidence="1" type="ORF">CS063_17140</name>
</gene>
<comment type="caution">
    <text evidence="1">The sequence shown here is derived from an EMBL/GenBank/DDBJ whole genome shotgun (WGS) entry which is preliminary data.</text>
</comment>
<dbReference type="Proteomes" id="UP000224460">
    <property type="component" value="Unassembled WGS sequence"/>
</dbReference>
<accession>A0AC61D8N0</accession>
<organism evidence="1 2">
    <name type="scientific">Sporanaerobium hydrogeniformans</name>
    <dbReference type="NCBI Taxonomy" id="3072179"/>
    <lineage>
        <taxon>Bacteria</taxon>
        <taxon>Bacillati</taxon>
        <taxon>Bacillota</taxon>
        <taxon>Clostridia</taxon>
        <taxon>Lachnospirales</taxon>
        <taxon>Lachnospiraceae</taxon>
        <taxon>Sporanaerobium</taxon>
    </lineage>
</organism>
<name>A0AC61D8N0_9FIRM</name>
<protein>
    <submittedName>
        <fullName evidence="1">Uncharacterized protein</fullName>
    </submittedName>
</protein>
<reference evidence="1" key="1">
    <citation type="submission" date="2017-10" db="EMBL/GenBank/DDBJ databases">
        <title>Genome sequence of cellulolytic Lachnospiraceae bacterium XHS1971 isolated from hotspring sediment.</title>
        <authorList>
            <person name="Vasudevan G."/>
            <person name="Joshi A.J."/>
            <person name="Hivarkar S."/>
            <person name="Lanjekar V.B."/>
            <person name="Dhakephalkar P.K."/>
            <person name="Dagar S."/>
        </authorList>
    </citation>
    <scope>NUCLEOTIDE SEQUENCE</scope>
    <source>
        <strain evidence="1">XHS1971</strain>
    </source>
</reference>
<evidence type="ECO:0000313" key="2">
    <source>
        <dbReference type="Proteomes" id="UP000224460"/>
    </source>
</evidence>